<feature type="non-terminal residue" evidence="1">
    <location>
        <position position="1"/>
    </location>
</feature>
<dbReference type="Proteomes" id="UP000685013">
    <property type="component" value="Chromosome 14"/>
</dbReference>
<accession>A0AAV6MKK8</accession>
<dbReference type="AlphaFoldDB" id="A0AAV6MKK8"/>
<protein>
    <submittedName>
        <fullName evidence="1">Uncharacterized protein</fullName>
    </submittedName>
</protein>
<evidence type="ECO:0000313" key="2">
    <source>
        <dbReference type="Proteomes" id="UP000685013"/>
    </source>
</evidence>
<proteinExistence type="predicted"/>
<comment type="caution">
    <text evidence="1">The sequence shown here is derived from an EMBL/GenBank/DDBJ whole genome shotgun (WGS) entry which is preliminary data.</text>
</comment>
<reference evidence="1 2" key="1">
    <citation type="journal article" date="2021" name="Hortic Res">
        <title>The domestication of Cucurbita argyrosperma as revealed by the genome of its wild relative.</title>
        <authorList>
            <person name="Barrera-Redondo J."/>
            <person name="Sanchez-de la Vega G."/>
            <person name="Aguirre-Liguori J.A."/>
            <person name="Castellanos-Morales G."/>
            <person name="Gutierrez-Guerrero Y.T."/>
            <person name="Aguirre-Dugua X."/>
            <person name="Aguirre-Planter E."/>
            <person name="Tenaillon M.I."/>
            <person name="Lira-Saade R."/>
            <person name="Eguiarte L.E."/>
        </authorList>
    </citation>
    <scope>NUCLEOTIDE SEQUENCE [LARGE SCALE GENOMIC DNA]</scope>
    <source>
        <strain evidence="1">JBR-2021</strain>
    </source>
</reference>
<name>A0AAV6MKK8_9ROSI</name>
<keyword evidence="2" id="KW-1185">Reference proteome</keyword>
<gene>
    <name evidence="1" type="ORF">SDJN03_22259</name>
</gene>
<dbReference type="EMBL" id="JAGKQH010000014">
    <property type="protein sequence ID" value="KAG6582257.1"/>
    <property type="molecule type" value="Genomic_DNA"/>
</dbReference>
<sequence>MLCMRRIEIYVAWRSLTTPVDVKNRCSSWQRGFLLKSMQSVTSSFTSHTKDNHLEKVQDLINYAHCRQKSKQPIKMVKGEIKFNSQVMKHFKVSVAPAKENFTTARLKLISLAVGGISIDSHMTCCCLKDQRGNLANPQII</sequence>
<evidence type="ECO:0000313" key="1">
    <source>
        <dbReference type="EMBL" id="KAG6582257.1"/>
    </source>
</evidence>
<organism evidence="1 2">
    <name type="scientific">Cucurbita argyrosperma subsp. sororia</name>
    <dbReference type="NCBI Taxonomy" id="37648"/>
    <lineage>
        <taxon>Eukaryota</taxon>
        <taxon>Viridiplantae</taxon>
        <taxon>Streptophyta</taxon>
        <taxon>Embryophyta</taxon>
        <taxon>Tracheophyta</taxon>
        <taxon>Spermatophyta</taxon>
        <taxon>Magnoliopsida</taxon>
        <taxon>eudicotyledons</taxon>
        <taxon>Gunneridae</taxon>
        <taxon>Pentapetalae</taxon>
        <taxon>rosids</taxon>
        <taxon>fabids</taxon>
        <taxon>Cucurbitales</taxon>
        <taxon>Cucurbitaceae</taxon>
        <taxon>Cucurbiteae</taxon>
        <taxon>Cucurbita</taxon>
    </lineage>
</organism>